<feature type="compositionally biased region" description="Basic and acidic residues" evidence="1">
    <location>
        <begin position="69"/>
        <end position="104"/>
    </location>
</feature>
<gene>
    <name evidence="2" type="ORF">GCM10023216_05400</name>
</gene>
<name>A0ABP8Y2Z5_9MICO</name>
<evidence type="ECO:0000313" key="2">
    <source>
        <dbReference type="EMBL" id="GAA4719646.1"/>
    </source>
</evidence>
<organism evidence="2 3">
    <name type="scientific">Isoptericola chiayiensis</name>
    <dbReference type="NCBI Taxonomy" id="579446"/>
    <lineage>
        <taxon>Bacteria</taxon>
        <taxon>Bacillati</taxon>
        <taxon>Actinomycetota</taxon>
        <taxon>Actinomycetes</taxon>
        <taxon>Micrococcales</taxon>
        <taxon>Promicromonosporaceae</taxon>
        <taxon>Isoptericola</taxon>
    </lineage>
</organism>
<feature type="region of interest" description="Disordered" evidence="1">
    <location>
        <begin position="1"/>
        <end position="104"/>
    </location>
</feature>
<evidence type="ECO:0000313" key="3">
    <source>
        <dbReference type="Proteomes" id="UP001500956"/>
    </source>
</evidence>
<proteinExistence type="predicted"/>
<dbReference type="RefSeq" id="WP_172148705.1">
    <property type="nucleotide sequence ID" value="NZ_BAABID010000004.1"/>
</dbReference>
<comment type="caution">
    <text evidence="2">The sequence shown here is derived from an EMBL/GenBank/DDBJ whole genome shotgun (WGS) entry which is preliminary data.</text>
</comment>
<keyword evidence="3" id="KW-1185">Reference proteome</keyword>
<evidence type="ECO:0000256" key="1">
    <source>
        <dbReference type="SAM" id="MobiDB-lite"/>
    </source>
</evidence>
<reference evidence="3" key="1">
    <citation type="journal article" date="2019" name="Int. J. Syst. Evol. Microbiol.">
        <title>The Global Catalogue of Microorganisms (GCM) 10K type strain sequencing project: providing services to taxonomists for standard genome sequencing and annotation.</title>
        <authorList>
            <consortium name="The Broad Institute Genomics Platform"/>
            <consortium name="The Broad Institute Genome Sequencing Center for Infectious Disease"/>
            <person name="Wu L."/>
            <person name="Ma J."/>
        </authorList>
    </citation>
    <scope>NUCLEOTIDE SEQUENCE [LARGE SCALE GENOMIC DNA]</scope>
    <source>
        <strain evidence="3">JCM 18063</strain>
    </source>
</reference>
<feature type="compositionally biased region" description="Acidic residues" evidence="1">
    <location>
        <begin position="50"/>
        <end position="62"/>
    </location>
</feature>
<dbReference type="Proteomes" id="UP001500956">
    <property type="component" value="Unassembled WGS sequence"/>
</dbReference>
<dbReference type="EMBL" id="BAABID010000004">
    <property type="protein sequence ID" value="GAA4719646.1"/>
    <property type="molecule type" value="Genomic_DNA"/>
</dbReference>
<accession>A0ABP8Y2Z5</accession>
<sequence>MSTRDKSDFGSGKILPEELDDGAVPAAEGDGDPHPDRDWATGPDVAAAEDAPDSGSDDDGDAPDSGTEAGHRPVEQGAHFRDDPLTRSDEPVELDHRPRHGADD</sequence>
<protein>
    <submittedName>
        <fullName evidence="2">Uncharacterized protein</fullName>
    </submittedName>
</protein>